<evidence type="ECO:0000313" key="2">
    <source>
        <dbReference type="EMBL" id="KAK3383755.1"/>
    </source>
</evidence>
<evidence type="ECO:0000313" key="3">
    <source>
        <dbReference type="Proteomes" id="UP001287356"/>
    </source>
</evidence>
<sequence>MNENTYGFSRKVTFKWQRQRSPSPPAAAAGGPSPPPPPSAQAARRAVEVYKHLKDIMNMGQGVCHGLRSFRLLCEETSPGHQATAGLVTGATLEMFARACPNLETLVLQGAGRDVNDDALLAAITAAAAGPNSSSMGYPFIWPAALQAIAARPDWAPRLERLAVPHVRVDSKTAAALSEARAPLLTVALVTSDFQETSCGEDWELVTRTKSFRDGIII</sequence>
<accession>A0AAE0TY50</accession>
<protein>
    <submittedName>
        <fullName evidence="2">Uncharacterized protein</fullName>
    </submittedName>
</protein>
<gene>
    <name evidence="2" type="ORF">B0T24DRAFT_688427</name>
</gene>
<keyword evidence="3" id="KW-1185">Reference proteome</keyword>
<name>A0AAE0TY50_9PEZI</name>
<dbReference type="Gene3D" id="3.80.10.10">
    <property type="entry name" value="Ribonuclease Inhibitor"/>
    <property type="match status" value="1"/>
</dbReference>
<proteinExistence type="predicted"/>
<comment type="caution">
    <text evidence="2">The sequence shown here is derived from an EMBL/GenBank/DDBJ whole genome shotgun (WGS) entry which is preliminary data.</text>
</comment>
<dbReference type="AlphaFoldDB" id="A0AAE0TY50"/>
<dbReference type="Proteomes" id="UP001287356">
    <property type="component" value="Unassembled WGS sequence"/>
</dbReference>
<reference evidence="2" key="1">
    <citation type="journal article" date="2023" name="Mol. Phylogenet. Evol.">
        <title>Genome-scale phylogeny and comparative genomics of the fungal order Sordariales.</title>
        <authorList>
            <person name="Hensen N."/>
            <person name="Bonometti L."/>
            <person name="Westerberg I."/>
            <person name="Brannstrom I.O."/>
            <person name="Guillou S."/>
            <person name="Cros-Aarteil S."/>
            <person name="Calhoun S."/>
            <person name="Haridas S."/>
            <person name="Kuo A."/>
            <person name="Mondo S."/>
            <person name="Pangilinan J."/>
            <person name="Riley R."/>
            <person name="LaButti K."/>
            <person name="Andreopoulos B."/>
            <person name="Lipzen A."/>
            <person name="Chen C."/>
            <person name="Yan M."/>
            <person name="Daum C."/>
            <person name="Ng V."/>
            <person name="Clum A."/>
            <person name="Steindorff A."/>
            <person name="Ohm R.A."/>
            <person name="Martin F."/>
            <person name="Silar P."/>
            <person name="Natvig D.O."/>
            <person name="Lalanne C."/>
            <person name="Gautier V."/>
            <person name="Ament-Velasquez S.L."/>
            <person name="Kruys A."/>
            <person name="Hutchinson M.I."/>
            <person name="Powell A.J."/>
            <person name="Barry K."/>
            <person name="Miller A.N."/>
            <person name="Grigoriev I.V."/>
            <person name="Debuchy R."/>
            <person name="Gladieux P."/>
            <person name="Hiltunen Thoren M."/>
            <person name="Johannesson H."/>
        </authorList>
    </citation>
    <scope>NUCLEOTIDE SEQUENCE</scope>
    <source>
        <strain evidence="2">CBS 958.72</strain>
    </source>
</reference>
<organism evidence="2 3">
    <name type="scientific">Lasiosphaeria ovina</name>
    <dbReference type="NCBI Taxonomy" id="92902"/>
    <lineage>
        <taxon>Eukaryota</taxon>
        <taxon>Fungi</taxon>
        <taxon>Dikarya</taxon>
        <taxon>Ascomycota</taxon>
        <taxon>Pezizomycotina</taxon>
        <taxon>Sordariomycetes</taxon>
        <taxon>Sordariomycetidae</taxon>
        <taxon>Sordariales</taxon>
        <taxon>Lasiosphaeriaceae</taxon>
        <taxon>Lasiosphaeria</taxon>
    </lineage>
</organism>
<feature type="region of interest" description="Disordered" evidence="1">
    <location>
        <begin position="1"/>
        <end position="43"/>
    </location>
</feature>
<dbReference type="EMBL" id="JAULSN010000001">
    <property type="protein sequence ID" value="KAK3383755.1"/>
    <property type="molecule type" value="Genomic_DNA"/>
</dbReference>
<dbReference type="InterPro" id="IPR032675">
    <property type="entry name" value="LRR_dom_sf"/>
</dbReference>
<reference evidence="2" key="2">
    <citation type="submission" date="2023-06" db="EMBL/GenBank/DDBJ databases">
        <authorList>
            <consortium name="Lawrence Berkeley National Laboratory"/>
            <person name="Haridas S."/>
            <person name="Hensen N."/>
            <person name="Bonometti L."/>
            <person name="Westerberg I."/>
            <person name="Brannstrom I.O."/>
            <person name="Guillou S."/>
            <person name="Cros-Aarteil S."/>
            <person name="Calhoun S."/>
            <person name="Kuo A."/>
            <person name="Mondo S."/>
            <person name="Pangilinan J."/>
            <person name="Riley R."/>
            <person name="Labutti K."/>
            <person name="Andreopoulos B."/>
            <person name="Lipzen A."/>
            <person name="Chen C."/>
            <person name="Yanf M."/>
            <person name="Daum C."/>
            <person name="Ng V."/>
            <person name="Clum A."/>
            <person name="Steindorff A."/>
            <person name="Ohm R."/>
            <person name="Martin F."/>
            <person name="Silar P."/>
            <person name="Natvig D."/>
            <person name="Lalanne C."/>
            <person name="Gautier V."/>
            <person name="Ament-Velasquez S.L."/>
            <person name="Kruys A."/>
            <person name="Hutchinson M.I."/>
            <person name="Powell A.J."/>
            <person name="Barry K."/>
            <person name="Miller A.N."/>
            <person name="Grigoriev I.V."/>
            <person name="Debuchy R."/>
            <person name="Gladieux P."/>
            <person name="Thoren M.H."/>
            <person name="Johannesson H."/>
        </authorList>
    </citation>
    <scope>NUCLEOTIDE SEQUENCE</scope>
    <source>
        <strain evidence="2">CBS 958.72</strain>
    </source>
</reference>
<evidence type="ECO:0000256" key="1">
    <source>
        <dbReference type="SAM" id="MobiDB-lite"/>
    </source>
</evidence>